<evidence type="ECO:0000256" key="1">
    <source>
        <dbReference type="SAM" id="SignalP"/>
    </source>
</evidence>
<reference evidence="3 4" key="1">
    <citation type="submission" date="2018-09" db="EMBL/GenBank/DDBJ databases">
        <authorList>
            <person name="Grouzdev D.S."/>
            <person name="Krutkina M.S."/>
        </authorList>
    </citation>
    <scope>NUCLEOTIDE SEQUENCE [LARGE SCALE GENOMIC DNA]</scope>
    <source>
        <strain evidence="3 4">RmlP001</strain>
    </source>
</reference>
<dbReference type="PANTHER" id="PTHR43784">
    <property type="entry name" value="GDSL-LIKE LIPASE/ACYLHYDROLASE, PUTATIVE (AFU_ORTHOLOGUE AFUA_2G00820)-RELATED"/>
    <property type="match status" value="1"/>
</dbReference>
<proteinExistence type="predicted"/>
<dbReference type="InterPro" id="IPR036514">
    <property type="entry name" value="SGNH_hydro_sf"/>
</dbReference>
<gene>
    <name evidence="3" type="ORF">D3272_01780</name>
</gene>
<dbReference type="PANTHER" id="PTHR43784:SF2">
    <property type="entry name" value="GDSL-LIKE LIPASE_ACYLHYDROLASE, PUTATIVE (AFU_ORTHOLOGUE AFUA_2G00820)-RELATED"/>
    <property type="match status" value="1"/>
</dbReference>
<dbReference type="GO" id="GO:0016788">
    <property type="term" value="F:hydrolase activity, acting on ester bonds"/>
    <property type="evidence" value="ECO:0007669"/>
    <property type="project" value="UniProtKB-ARBA"/>
</dbReference>
<dbReference type="InterPro" id="IPR013830">
    <property type="entry name" value="SGNH_hydro"/>
</dbReference>
<protein>
    <submittedName>
        <fullName evidence="3">SGNH/GDSL hydrolase family protein</fullName>
    </submittedName>
</protein>
<keyword evidence="3" id="KW-0378">Hydrolase</keyword>
<evidence type="ECO:0000313" key="3">
    <source>
        <dbReference type="EMBL" id="RYB07872.1"/>
    </source>
</evidence>
<feature type="signal peptide" evidence="1">
    <location>
        <begin position="1"/>
        <end position="39"/>
    </location>
</feature>
<feature type="domain" description="SGNH hydrolase-type esterase" evidence="2">
    <location>
        <begin position="209"/>
        <end position="401"/>
    </location>
</feature>
<accession>A0A4Q2RJY9</accession>
<sequence>MSNMSGPRVGPMPRRAASAALLASVLGVCSSAVPGAARAQSVASWESSIANLQGASVSGSTVRQFARISVGGSRFRLRVSNETGTAPLRILDAHVGLAGSAPGSVLSGSDHVVTFNGGSSITVAPGAGILSDAVDMPLQPLSRLAVSTYAETASRHQVGHLLASETNYVAPGDRAGEAVMAGAVATSSGFTLGGISVEVGIQAAGAVACLGDSITDGLFSTSDAERRYPDRLAERLLWASQGRVGAINAGIIGNGILSGGAFSLGGPSALARLSRDVLGRPGVHWLIVFEGINDIIYPPDAGDTADELIAAYGQVILQAHEHGVKVFGATLTPFAGTGAGYFSPAREALRQKVNAWIRGSGSYDAVFDFDAVVRDPGAPHRLLPAYDGGDHIHLDDAGYAAVADSIPLGTILRGSGR</sequence>
<keyword evidence="1" id="KW-0732">Signal</keyword>
<dbReference type="Gene3D" id="3.40.50.1110">
    <property type="entry name" value="SGNH hydrolase"/>
    <property type="match status" value="1"/>
</dbReference>
<evidence type="ECO:0000313" key="4">
    <source>
        <dbReference type="Proteomes" id="UP000289411"/>
    </source>
</evidence>
<dbReference type="EMBL" id="QYBC01000001">
    <property type="protein sequence ID" value="RYB07872.1"/>
    <property type="molecule type" value="Genomic_DNA"/>
</dbReference>
<dbReference type="SUPFAM" id="SSF52266">
    <property type="entry name" value="SGNH hydrolase"/>
    <property type="match status" value="1"/>
</dbReference>
<feature type="chain" id="PRO_5020808290" evidence="1">
    <location>
        <begin position="40"/>
        <end position="417"/>
    </location>
</feature>
<reference evidence="3 4" key="2">
    <citation type="submission" date="2019-02" db="EMBL/GenBank/DDBJ databases">
        <title>'Lichenibacterium ramalinii' gen. nov. sp. nov., 'Lichenibacterium minor' gen. nov. sp. nov.</title>
        <authorList>
            <person name="Pankratov T."/>
        </authorList>
    </citation>
    <scope>NUCLEOTIDE SEQUENCE [LARGE SCALE GENOMIC DNA]</scope>
    <source>
        <strain evidence="3 4">RmlP001</strain>
    </source>
</reference>
<comment type="caution">
    <text evidence="3">The sequence shown here is derived from an EMBL/GenBank/DDBJ whole genome shotgun (WGS) entry which is preliminary data.</text>
</comment>
<evidence type="ECO:0000259" key="2">
    <source>
        <dbReference type="Pfam" id="PF13472"/>
    </source>
</evidence>
<dbReference type="Pfam" id="PF13472">
    <property type="entry name" value="Lipase_GDSL_2"/>
    <property type="match status" value="1"/>
</dbReference>
<dbReference type="AlphaFoldDB" id="A0A4Q2RJY9"/>
<dbReference type="InterPro" id="IPR053140">
    <property type="entry name" value="GDSL_Rv0518-like"/>
</dbReference>
<name>A0A4Q2RJY9_9HYPH</name>
<dbReference type="Proteomes" id="UP000289411">
    <property type="component" value="Unassembled WGS sequence"/>
</dbReference>
<dbReference type="CDD" id="cd01830">
    <property type="entry name" value="XynE_like"/>
    <property type="match status" value="1"/>
</dbReference>
<organism evidence="3 4">
    <name type="scientific">Lichenibacterium ramalinae</name>
    <dbReference type="NCBI Taxonomy" id="2316527"/>
    <lineage>
        <taxon>Bacteria</taxon>
        <taxon>Pseudomonadati</taxon>
        <taxon>Pseudomonadota</taxon>
        <taxon>Alphaproteobacteria</taxon>
        <taxon>Hyphomicrobiales</taxon>
        <taxon>Lichenihabitantaceae</taxon>
        <taxon>Lichenibacterium</taxon>
    </lineage>
</organism>
<keyword evidence="4" id="KW-1185">Reference proteome</keyword>